<dbReference type="RefSeq" id="WP_204956701.1">
    <property type="nucleotide sequence ID" value="NZ_JAFEUO010000001.1"/>
</dbReference>
<reference evidence="3 4" key="1">
    <citation type="submission" date="2021-02" db="EMBL/GenBank/DDBJ databases">
        <authorList>
            <person name="Lee D.-H."/>
        </authorList>
    </citation>
    <scope>NUCLEOTIDE SEQUENCE [LARGE SCALE GENOMIC DNA]</scope>
    <source>
        <strain evidence="3 4">MMS20-R2-29</strain>
    </source>
</reference>
<name>A0ABS2J6L4_9ACTN</name>
<dbReference type="InterPro" id="IPR010819">
    <property type="entry name" value="AGE/CE"/>
</dbReference>
<proteinExistence type="inferred from homology"/>
<dbReference type="InterPro" id="IPR024705">
    <property type="entry name" value="Ssp411"/>
</dbReference>
<sequence length="614" mass="68378">MSAEPLATRTMSDTVGGYVVAGDGSRIRVRTFGGDVVSLHLTDSTDAWLLPNLGAERVSVTGRLGDELVPGRLIFAYGPAYVEAGSVRHTSQEIVVVGSAAEPYLFERPGWWVDQLRSLAGFYRRAQFGTGPADFAAYRTGIDLAGARLIGDRQETDTLARLVYGMATAYLLTGDADFLDVAERGAEYQQRHLRVVDPERAVTYWQHALDVGPGPRRAVLASEFGDDAGALAAYEQIYALVGLVQTYRVTGDPALLADIEGTVRLFETVYADPRRGGYYSHVDPVELDPHAASLGPNRSRKNWNSVGDHAPAYLFNLYLATGEERYRRMLEHTFDMIVEHFPDPTGLPLVRERFHEDWTPDTGWGWQQDRGVVGHNLKIVWNLHRMQALVGKAEYRAVAARLAADLPAIGRDPYRGGWYDVLHRRPHRGRHEFVWHDRKAWWQQEQAILAYLSGAAHHGSVGPGGLDYLRHAREAAAFYNAFFLDQEAGGVYFAVQAGGIPYLRSGDERAKGSHSMSMYHSAELAYLATVYGDLLVRGEPLDLWFNPRSDARFPDGLLRVAPDVLPRGRVRLERVRIDGTDFTDFDPAGLLVRLPRSAHRLTVQATLRADDRGR</sequence>
<accession>A0ABS2J6L4</accession>
<protein>
    <submittedName>
        <fullName evidence="3">AGE family epimerase/isomerase</fullName>
    </submittedName>
</protein>
<keyword evidence="4" id="KW-1185">Reference proteome</keyword>
<dbReference type="PANTHER" id="PTHR42899">
    <property type="entry name" value="SPERMATOGENESIS-ASSOCIATED PROTEIN 20"/>
    <property type="match status" value="1"/>
</dbReference>
<dbReference type="Pfam" id="PF07221">
    <property type="entry name" value="GlcNAc_2-epim"/>
    <property type="match status" value="1"/>
</dbReference>
<gene>
    <name evidence="3" type="ORF">JQN84_02145</name>
</gene>
<evidence type="ECO:0000256" key="1">
    <source>
        <dbReference type="ARBA" id="ARBA00008558"/>
    </source>
</evidence>
<organism evidence="3 4">
    <name type="scientific">Micromonospora humidisoli</name>
    <dbReference type="NCBI Taxonomy" id="2807622"/>
    <lineage>
        <taxon>Bacteria</taxon>
        <taxon>Bacillati</taxon>
        <taxon>Actinomycetota</taxon>
        <taxon>Actinomycetes</taxon>
        <taxon>Micromonosporales</taxon>
        <taxon>Micromonosporaceae</taxon>
        <taxon>Micromonospora</taxon>
    </lineage>
</organism>
<dbReference type="InterPro" id="IPR008928">
    <property type="entry name" value="6-hairpin_glycosidase_sf"/>
</dbReference>
<comment type="similarity">
    <text evidence="1">Belongs to the N-acylglucosamine 2-epimerase family.</text>
</comment>
<dbReference type="SUPFAM" id="SSF48208">
    <property type="entry name" value="Six-hairpin glycosidases"/>
    <property type="match status" value="1"/>
</dbReference>
<evidence type="ECO:0000313" key="4">
    <source>
        <dbReference type="Proteomes" id="UP000809587"/>
    </source>
</evidence>
<dbReference type="PANTHER" id="PTHR42899:SF1">
    <property type="entry name" value="SPERMATOGENESIS-ASSOCIATED PROTEIN 20"/>
    <property type="match status" value="1"/>
</dbReference>
<dbReference type="InterPro" id="IPR012341">
    <property type="entry name" value="6hp_glycosidase-like_sf"/>
</dbReference>
<keyword evidence="2" id="KW-0413">Isomerase</keyword>
<dbReference type="Proteomes" id="UP000809587">
    <property type="component" value="Unassembled WGS sequence"/>
</dbReference>
<dbReference type="EMBL" id="JAFEUO010000001">
    <property type="protein sequence ID" value="MBM7081348.1"/>
    <property type="molecule type" value="Genomic_DNA"/>
</dbReference>
<dbReference type="Gene3D" id="1.50.10.10">
    <property type="match status" value="1"/>
</dbReference>
<comment type="caution">
    <text evidence="3">The sequence shown here is derived from an EMBL/GenBank/DDBJ whole genome shotgun (WGS) entry which is preliminary data.</text>
</comment>
<evidence type="ECO:0000256" key="2">
    <source>
        <dbReference type="ARBA" id="ARBA00023235"/>
    </source>
</evidence>
<evidence type="ECO:0000313" key="3">
    <source>
        <dbReference type="EMBL" id="MBM7081348.1"/>
    </source>
</evidence>